<feature type="compositionally biased region" description="Pro residues" evidence="1">
    <location>
        <begin position="793"/>
        <end position="817"/>
    </location>
</feature>
<dbReference type="OrthoDB" id="6415790at2759"/>
<feature type="compositionally biased region" description="Low complexity" evidence="1">
    <location>
        <begin position="684"/>
        <end position="698"/>
    </location>
</feature>
<feature type="compositionally biased region" description="Low complexity" evidence="1">
    <location>
        <begin position="764"/>
        <end position="792"/>
    </location>
</feature>
<evidence type="ECO:0000256" key="1">
    <source>
        <dbReference type="SAM" id="MobiDB-lite"/>
    </source>
</evidence>
<feature type="compositionally biased region" description="Basic and acidic residues" evidence="1">
    <location>
        <begin position="54"/>
        <end position="63"/>
    </location>
</feature>
<dbReference type="EMBL" id="BRPK01000003">
    <property type="protein sequence ID" value="GLB36523.1"/>
    <property type="molecule type" value="Genomic_DNA"/>
</dbReference>
<dbReference type="SUPFAM" id="SSF55277">
    <property type="entry name" value="GYF domain"/>
    <property type="match status" value="1"/>
</dbReference>
<feature type="compositionally biased region" description="Pro residues" evidence="1">
    <location>
        <begin position="23"/>
        <end position="32"/>
    </location>
</feature>
<feature type="compositionally biased region" description="Basic and acidic residues" evidence="1">
    <location>
        <begin position="926"/>
        <end position="937"/>
    </location>
</feature>
<dbReference type="AlphaFoldDB" id="A0A9P3PIE3"/>
<protein>
    <submittedName>
        <fullName evidence="3">GYF domain containing protein</fullName>
    </submittedName>
</protein>
<evidence type="ECO:0000259" key="2">
    <source>
        <dbReference type="PROSITE" id="PS50829"/>
    </source>
</evidence>
<evidence type="ECO:0000313" key="3">
    <source>
        <dbReference type="EMBL" id="GLB36523.1"/>
    </source>
</evidence>
<feature type="compositionally biased region" description="Polar residues" evidence="1">
    <location>
        <begin position="173"/>
        <end position="190"/>
    </location>
</feature>
<feature type="domain" description="GYF" evidence="2">
    <location>
        <begin position="335"/>
        <end position="391"/>
    </location>
</feature>
<feature type="compositionally biased region" description="Polar residues" evidence="1">
    <location>
        <begin position="960"/>
        <end position="976"/>
    </location>
</feature>
<feature type="region of interest" description="Disordered" evidence="1">
    <location>
        <begin position="166"/>
        <end position="214"/>
    </location>
</feature>
<feature type="region of interest" description="Disordered" evidence="1">
    <location>
        <begin position="1"/>
        <end position="63"/>
    </location>
</feature>
<feature type="compositionally biased region" description="Polar residues" evidence="1">
    <location>
        <begin position="607"/>
        <end position="652"/>
    </location>
</feature>
<feature type="compositionally biased region" description="Low complexity" evidence="1">
    <location>
        <begin position="281"/>
        <end position="293"/>
    </location>
</feature>
<feature type="compositionally biased region" description="Polar residues" evidence="1">
    <location>
        <begin position="726"/>
        <end position="757"/>
    </location>
</feature>
<dbReference type="SMART" id="SM00444">
    <property type="entry name" value="GYF"/>
    <property type="match status" value="1"/>
</dbReference>
<feature type="compositionally biased region" description="Low complexity" evidence="1">
    <location>
        <begin position="981"/>
        <end position="1016"/>
    </location>
</feature>
<feature type="compositionally biased region" description="Low complexity" evidence="1">
    <location>
        <begin position="441"/>
        <end position="455"/>
    </location>
</feature>
<dbReference type="Gene3D" id="3.30.1490.40">
    <property type="match status" value="1"/>
</dbReference>
<feature type="region of interest" description="Disordered" evidence="1">
    <location>
        <begin position="683"/>
        <end position="1019"/>
    </location>
</feature>
<feature type="compositionally biased region" description="Low complexity" evidence="1">
    <location>
        <begin position="33"/>
        <end position="47"/>
    </location>
</feature>
<keyword evidence="4" id="KW-1185">Reference proteome</keyword>
<sequence>MSSTTMHFGPEWMRTKHQTPTRMQPPPSPPPAVASALSASTYSALVSPAPPQQPEKRDDAHPFRYSKEELLKIYREGGGKGGLGLEVERWEGVVREVGSEPIGLREMGEAEKKLFQGPLNSDLRRRQSTDLLSLSTQGLGTDRARFSLNSPASAAASPLRDRFGALRRRDSADQPTLTIPRKQSFSSLQPASPREAAVPSPRRGSGYTSGFDGVLGGGDVWAARRRASEASLKAGTGAAPQSGGDTSVDGRALDIREEEEDTRQGPDGNSQTSANSQDPNSTTTSQPTVSSVSDGHDATVEMASLSLGANSSNLPGSLSAPPNSVPVVPPVDPATVEWSYKDPSGQIQGPFNAELMQKWYDDGYFTGDLPTKRTHFDSQWTTVDELVKRHGPNKTFLSPPLPVVPPGLARPDTQNLAQDPLLFNGPYQPAPIRNLRSSTLDSFGSPSDSPSSSFGAGRFGNGSPDPNAFGGRAAYFGDTAVGTRPQNFAAIPDPAAAFSRRNTFDPSLDPSLAMRSPAYGNIIPGRGPAGEGFGYNRTYSPGQGWNAVPFDGSNGNRGTMDPFSSPFVPGPANNCGNFGGSQDAFNDGATFQNVDYNHFVNGATQSQLYSPSPATQYQPQGSNAYGLQTASTSRAISSDLNASPAPSHSPWNNEAPAARRPGPFEVAHPTSANTVVVQPVVETSPWGQPSQPSRPSSQVNESSPWVPPSEGLVGDTWAAAPMPDSLTFSNVGQHNQQQEQLASATETAANDVDSSAPSEVIPVAEAAPAPEAAATKAAPPAKSKAKAATQPSQPAPTPNAVPPGPVVQEPSPPPPAPKTAWAKDDDGKTKPSGVTMSLREIQEAEAKKAEARKAAERERERAARVAAPAVDGKDVAQPFTASWGLPTSQAGARPTAPAVKEPSATPSPAGTPVWTNVPKAAVAKKTMKEIQEEEERRKKNATKETVAAATARRAYAETTQKVTTQASPGNAWTTVGPSGRPTPAAAAPARLPVTPSTSTVNVAPPRPNGNAAPRPVTASPVVKPAPFAPKNDDPVAPSHEFVTWLTGSLKGLNSSVNVEEIISMLLSFSLDPDPSTVELISELIYANSTTLDGRRFAAEFISKRKADAAARAKVAAAGKVPPKPVSIADVVKAAPKPTQPEWGFKVVNKKKKGGRS</sequence>
<organism evidence="3 4">
    <name type="scientific">Lyophyllum shimeji</name>
    <name type="common">Hon-shimeji</name>
    <name type="synonym">Tricholoma shimeji</name>
    <dbReference type="NCBI Taxonomy" id="47721"/>
    <lineage>
        <taxon>Eukaryota</taxon>
        <taxon>Fungi</taxon>
        <taxon>Dikarya</taxon>
        <taxon>Basidiomycota</taxon>
        <taxon>Agaricomycotina</taxon>
        <taxon>Agaricomycetes</taxon>
        <taxon>Agaricomycetidae</taxon>
        <taxon>Agaricales</taxon>
        <taxon>Tricholomatineae</taxon>
        <taxon>Lyophyllaceae</taxon>
        <taxon>Lyophyllum</taxon>
    </lineage>
</organism>
<dbReference type="GO" id="GO:0005829">
    <property type="term" value="C:cytosol"/>
    <property type="evidence" value="ECO:0007669"/>
    <property type="project" value="TreeGrafter"/>
</dbReference>
<dbReference type="PANTHER" id="PTHR14445:SF36">
    <property type="entry name" value="FI03272P-RELATED"/>
    <property type="match status" value="1"/>
</dbReference>
<dbReference type="InterPro" id="IPR051640">
    <property type="entry name" value="GRB10-interact_GYF"/>
</dbReference>
<feature type="region of interest" description="Disordered" evidence="1">
    <location>
        <begin position="258"/>
        <end position="294"/>
    </location>
</feature>
<comment type="caution">
    <text evidence="3">The sequence shown here is derived from an EMBL/GenBank/DDBJ whole genome shotgun (WGS) entry which is preliminary data.</text>
</comment>
<feature type="compositionally biased region" description="Low complexity" evidence="1">
    <location>
        <begin position="943"/>
        <end position="959"/>
    </location>
</feature>
<feature type="compositionally biased region" description="Basic and acidic residues" evidence="1">
    <location>
        <begin position="840"/>
        <end position="863"/>
    </location>
</feature>
<evidence type="ECO:0000313" key="4">
    <source>
        <dbReference type="Proteomes" id="UP001063166"/>
    </source>
</evidence>
<reference evidence="3" key="1">
    <citation type="submission" date="2022-07" db="EMBL/GenBank/DDBJ databases">
        <title>The genome of Lyophyllum shimeji provides insight into the initial evolution of ectomycorrhizal fungal genome.</title>
        <authorList>
            <person name="Kobayashi Y."/>
            <person name="Shibata T."/>
            <person name="Hirakawa H."/>
            <person name="Shigenobu S."/>
            <person name="Nishiyama T."/>
            <person name="Yamada A."/>
            <person name="Hasebe M."/>
            <person name="Kawaguchi M."/>
        </authorList>
    </citation>
    <scope>NUCLEOTIDE SEQUENCE</scope>
    <source>
        <strain evidence="3">AT787</strain>
    </source>
</reference>
<proteinExistence type="predicted"/>
<dbReference type="PROSITE" id="PS50829">
    <property type="entry name" value="GYF"/>
    <property type="match status" value="1"/>
</dbReference>
<feature type="compositionally biased region" description="Polar residues" evidence="1">
    <location>
        <begin position="267"/>
        <end position="280"/>
    </location>
</feature>
<gene>
    <name evidence="3" type="primary">SMY2</name>
    <name evidence="3" type="ORF">LshimejAT787_0308110</name>
</gene>
<dbReference type="InterPro" id="IPR003169">
    <property type="entry name" value="GYF"/>
</dbReference>
<feature type="region of interest" description="Disordered" evidence="1">
    <location>
        <begin position="434"/>
        <end position="465"/>
    </location>
</feature>
<dbReference type="Pfam" id="PF02213">
    <property type="entry name" value="GYF"/>
    <property type="match status" value="1"/>
</dbReference>
<accession>A0A9P3PIE3</accession>
<dbReference type="Proteomes" id="UP001063166">
    <property type="component" value="Unassembled WGS sequence"/>
</dbReference>
<feature type="region of interest" description="Disordered" evidence="1">
    <location>
        <begin position="607"/>
        <end position="667"/>
    </location>
</feature>
<dbReference type="PANTHER" id="PTHR14445">
    <property type="entry name" value="GRB10 INTERACTING GYF PROTEIN"/>
    <property type="match status" value="1"/>
</dbReference>
<name>A0A9P3PIE3_LYOSH</name>
<dbReference type="InterPro" id="IPR035445">
    <property type="entry name" value="GYF-like_dom_sf"/>
</dbReference>